<dbReference type="RefSeq" id="WP_243740162.1">
    <property type="nucleotide sequence ID" value="NZ_SNYJ01000012.1"/>
</dbReference>
<dbReference type="CDD" id="cd03257">
    <property type="entry name" value="ABC_NikE_OppD_transporters"/>
    <property type="match status" value="1"/>
</dbReference>
<reference evidence="6 7" key="1">
    <citation type="submission" date="2019-03" db="EMBL/GenBank/DDBJ databases">
        <title>Genomic Encyclopedia of Type Strains, Phase IV (KMG-IV): sequencing the most valuable type-strain genomes for metagenomic binning, comparative biology and taxonomic classification.</title>
        <authorList>
            <person name="Goeker M."/>
        </authorList>
    </citation>
    <scope>NUCLEOTIDE SEQUENCE [LARGE SCALE GENOMIC DNA]</scope>
    <source>
        <strain evidence="6 7">DSM 28697</strain>
    </source>
</reference>
<dbReference type="NCBIfam" id="TIGR01727">
    <property type="entry name" value="oligo_HPY"/>
    <property type="match status" value="1"/>
</dbReference>
<protein>
    <submittedName>
        <fullName evidence="6">Oligopeptide transport system ATP-binding protein</fullName>
    </submittedName>
</protein>
<dbReference type="SUPFAM" id="SSF52540">
    <property type="entry name" value="P-loop containing nucleoside triphosphate hydrolases"/>
    <property type="match status" value="1"/>
</dbReference>
<evidence type="ECO:0000256" key="3">
    <source>
        <dbReference type="ARBA" id="ARBA00022741"/>
    </source>
</evidence>
<evidence type="ECO:0000259" key="5">
    <source>
        <dbReference type="PROSITE" id="PS50893"/>
    </source>
</evidence>
<dbReference type="PROSITE" id="PS50893">
    <property type="entry name" value="ABC_TRANSPORTER_2"/>
    <property type="match status" value="1"/>
</dbReference>
<dbReference type="InterPro" id="IPR027417">
    <property type="entry name" value="P-loop_NTPase"/>
</dbReference>
<dbReference type="InterPro" id="IPR017871">
    <property type="entry name" value="ABC_transporter-like_CS"/>
</dbReference>
<name>A0A4R6TV82_9BACI</name>
<dbReference type="GO" id="GO:0015833">
    <property type="term" value="P:peptide transport"/>
    <property type="evidence" value="ECO:0007669"/>
    <property type="project" value="InterPro"/>
</dbReference>
<keyword evidence="7" id="KW-1185">Reference proteome</keyword>
<dbReference type="GO" id="GO:0055085">
    <property type="term" value="P:transmembrane transport"/>
    <property type="evidence" value="ECO:0007669"/>
    <property type="project" value="UniProtKB-ARBA"/>
</dbReference>
<keyword evidence="2" id="KW-0813">Transport</keyword>
<dbReference type="Pfam" id="PF08352">
    <property type="entry name" value="oligo_HPY"/>
    <property type="match status" value="1"/>
</dbReference>
<sequence>MAIQTDAPVLEVKELSKHYALKSSQALLKAVDHVSLSVREGETLGIVGESGSGKSTLAKLMLQLEKPTSGSVLLHGTDLSTVDRKEMRAVKRNIQAVFQDPYASLNPRMKAKDVVTEPLLVHERLSRKALEARALALLQEVGLDESHMHRYPHEFSGGQRQRLSIARAIALKPEVVICDEPVSALDVSIQAQILNLLKELQKTYRMSYLFIAHGLPAVKYISDRVAIMYAGQIMEIGSRETIFTQPRHPYTYTLLEAVPVSHPSQRKRRLPREAERVDMSHTTPACPFYGRCPNRQDVCASVRPELSEHEPGVWYACHHPNTIEKEITS</sequence>
<dbReference type="GO" id="GO:0016887">
    <property type="term" value="F:ATP hydrolysis activity"/>
    <property type="evidence" value="ECO:0007669"/>
    <property type="project" value="InterPro"/>
</dbReference>
<dbReference type="Pfam" id="PF00005">
    <property type="entry name" value="ABC_tran"/>
    <property type="match status" value="1"/>
</dbReference>
<evidence type="ECO:0000313" key="6">
    <source>
        <dbReference type="EMBL" id="TDQ37680.1"/>
    </source>
</evidence>
<proteinExistence type="inferred from homology"/>
<evidence type="ECO:0000256" key="1">
    <source>
        <dbReference type="ARBA" id="ARBA00005417"/>
    </source>
</evidence>
<organism evidence="6 7">
    <name type="scientific">Aureibacillus halotolerans</name>
    <dbReference type="NCBI Taxonomy" id="1508390"/>
    <lineage>
        <taxon>Bacteria</taxon>
        <taxon>Bacillati</taxon>
        <taxon>Bacillota</taxon>
        <taxon>Bacilli</taxon>
        <taxon>Bacillales</taxon>
        <taxon>Bacillaceae</taxon>
        <taxon>Aureibacillus</taxon>
    </lineage>
</organism>
<dbReference type="FunFam" id="3.40.50.300:FF:000016">
    <property type="entry name" value="Oligopeptide ABC transporter ATP-binding component"/>
    <property type="match status" value="1"/>
</dbReference>
<dbReference type="SMART" id="SM00382">
    <property type="entry name" value="AAA"/>
    <property type="match status" value="1"/>
</dbReference>
<accession>A0A4R6TV82</accession>
<dbReference type="GO" id="GO:0005524">
    <property type="term" value="F:ATP binding"/>
    <property type="evidence" value="ECO:0007669"/>
    <property type="project" value="UniProtKB-KW"/>
</dbReference>
<dbReference type="InterPro" id="IPR003439">
    <property type="entry name" value="ABC_transporter-like_ATP-bd"/>
</dbReference>
<dbReference type="PANTHER" id="PTHR43776">
    <property type="entry name" value="TRANSPORT ATP-BINDING PROTEIN"/>
    <property type="match status" value="1"/>
</dbReference>
<evidence type="ECO:0000256" key="2">
    <source>
        <dbReference type="ARBA" id="ARBA00022448"/>
    </source>
</evidence>
<gene>
    <name evidence="6" type="ORF">EV213_11240</name>
</gene>
<dbReference type="EMBL" id="SNYJ01000012">
    <property type="protein sequence ID" value="TDQ37680.1"/>
    <property type="molecule type" value="Genomic_DNA"/>
</dbReference>
<feature type="domain" description="ABC transporter" evidence="5">
    <location>
        <begin position="10"/>
        <end position="255"/>
    </location>
</feature>
<comment type="similarity">
    <text evidence="1">Belongs to the ABC transporter superfamily.</text>
</comment>
<keyword evidence="4 6" id="KW-0067">ATP-binding</keyword>
<dbReference type="PROSITE" id="PS00211">
    <property type="entry name" value="ABC_TRANSPORTER_1"/>
    <property type="match status" value="1"/>
</dbReference>
<dbReference type="Gene3D" id="3.40.50.300">
    <property type="entry name" value="P-loop containing nucleotide triphosphate hydrolases"/>
    <property type="match status" value="1"/>
</dbReference>
<dbReference type="InterPro" id="IPR050319">
    <property type="entry name" value="ABC_transp_ATP-bind"/>
</dbReference>
<comment type="caution">
    <text evidence="6">The sequence shown here is derived from an EMBL/GenBank/DDBJ whole genome shotgun (WGS) entry which is preliminary data.</text>
</comment>
<evidence type="ECO:0000256" key="4">
    <source>
        <dbReference type="ARBA" id="ARBA00022840"/>
    </source>
</evidence>
<dbReference type="AlphaFoldDB" id="A0A4R6TV82"/>
<dbReference type="PANTHER" id="PTHR43776:SF7">
    <property type="entry name" value="D,D-DIPEPTIDE TRANSPORT ATP-BINDING PROTEIN DDPF-RELATED"/>
    <property type="match status" value="1"/>
</dbReference>
<dbReference type="Proteomes" id="UP000295632">
    <property type="component" value="Unassembled WGS sequence"/>
</dbReference>
<evidence type="ECO:0000313" key="7">
    <source>
        <dbReference type="Proteomes" id="UP000295632"/>
    </source>
</evidence>
<dbReference type="InterPro" id="IPR013563">
    <property type="entry name" value="Oligopep_ABC_C"/>
</dbReference>
<keyword evidence="3" id="KW-0547">Nucleotide-binding</keyword>
<dbReference type="InterPro" id="IPR003593">
    <property type="entry name" value="AAA+_ATPase"/>
</dbReference>